<dbReference type="RefSeq" id="WP_158584973.1">
    <property type="nucleotide sequence ID" value="NZ_MCIA01000001.1"/>
</dbReference>
<protein>
    <recommendedName>
        <fullName evidence="3">DUF3006 domain-containing protein</fullName>
    </recommendedName>
</protein>
<comment type="caution">
    <text evidence="1">The sequence shown here is derived from an EMBL/GenBank/DDBJ whole genome shotgun (WGS) entry which is preliminary data.</text>
</comment>
<dbReference type="Pfam" id="PF11213">
    <property type="entry name" value="DUF3006"/>
    <property type="match status" value="1"/>
</dbReference>
<gene>
    <name evidence="1" type="ORF">BET01_02995</name>
</gene>
<sequence>MRYTIDRITGNIAVCEDEKGNMVKLAASELPKGADEGDILFDQDGTWYKDEKESSERRRVMEEKLNRLIE</sequence>
<accession>A0A419TCZ8</accession>
<dbReference type="AlphaFoldDB" id="A0A419TCZ8"/>
<dbReference type="OrthoDB" id="164847at2"/>
<keyword evidence="2" id="KW-1185">Reference proteome</keyword>
<proteinExistence type="predicted"/>
<dbReference type="EMBL" id="MCIA01000001">
    <property type="protein sequence ID" value="RKD35325.1"/>
    <property type="molecule type" value="Genomic_DNA"/>
</dbReference>
<evidence type="ECO:0000313" key="2">
    <source>
        <dbReference type="Proteomes" id="UP000284277"/>
    </source>
</evidence>
<organism evidence="1 2">
    <name type="scientific">Lacrimispora algidixylanolytica</name>
    <dbReference type="NCBI Taxonomy" id="94868"/>
    <lineage>
        <taxon>Bacteria</taxon>
        <taxon>Bacillati</taxon>
        <taxon>Bacillota</taxon>
        <taxon>Clostridia</taxon>
        <taxon>Lachnospirales</taxon>
        <taxon>Lachnospiraceae</taxon>
        <taxon>Lacrimispora</taxon>
    </lineage>
</organism>
<evidence type="ECO:0008006" key="3">
    <source>
        <dbReference type="Google" id="ProtNLM"/>
    </source>
</evidence>
<evidence type="ECO:0000313" key="1">
    <source>
        <dbReference type="EMBL" id="RKD35325.1"/>
    </source>
</evidence>
<dbReference type="InterPro" id="IPR021377">
    <property type="entry name" value="DUF3006"/>
</dbReference>
<reference evidence="1 2" key="1">
    <citation type="submission" date="2016-08" db="EMBL/GenBank/DDBJ databases">
        <title>A new outlook on sporulation: Clostridium algidixylanolyticum.</title>
        <authorList>
            <person name="Poppleton D.I."/>
            <person name="Gribaldo S."/>
        </authorList>
    </citation>
    <scope>NUCLEOTIDE SEQUENCE [LARGE SCALE GENOMIC DNA]</scope>
    <source>
        <strain evidence="1 2">SPL73</strain>
    </source>
</reference>
<dbReference type="Proteomes" id="UP000284277">
    <property type="component" value="Unassembled WGS sequence"/>
</dbReference>
<name>A0A419TCZ8_9FIRM</name>